<dbReference type="InParanoid" id="K4B0P4"/>
<feature type="compositionally biased region" description="Polar residues" evidence="2">
    <location>
        <begin position="123"/>
        <end position="135"/>
    </location>
</feature>
<feature type="domain" description="FAF" evidence="3">
    <location>
        <begin position="144"/>
        <end position="197"/>
    </location>
</feature>
<evidence type="ECO:0000313" key="5">
    <source>
        <dbReference type="Proteomes" id="UP000004994"/>
    </source>
</evidence>
<protein>
    <recommendedName>
        <fullName evidence="3">FAF domain-containing protein</fullName>
    </recommendedName>
</protein>
<keyword evidence="5" id="KW-1185">Reference proteome</keyword>
<reference evidence="4" key="2">
    <citation type="submission" date="2015-06" db="UniProtKB">
        <authorList>
            <consortium name="EnsemblPlants"/>
        </authorList>
    </citation>
    <scope>IDENTIFICATION</scope>
    <source>
        <strain evidence="4">cv. Heinz 1706</strain>
    </source>
</reference>
<dbReference type="EnsemblPlants" id="Solyc01g098570.2.1">
    <property type="protein sequence ID" value="Solyc01g098570.2.1"/>
    <property type="gene ID" value="Solyc01g098570.2"/>
</dbReference>
<comment type="similarity">
    <text evidence="1">Belongs to the fantastic four family.</text>
</comment>
<evidence type="ECO:0000313" key="4">
    <source>
        <dbReference type="EnsemblPlants" id="Solyc01g098570.2.1"/>
    </source>
</evidence>
<evidence type="ECO:0000256" key="1">
    <source>
        <dbReference type="ARBA" id="ARBA00008690"/>
    </source>
</evidence>
<dbReference type="PANTHER" id="PTHR33155:SF27">
    <property type="entry name" value="FANTASTIC FOUR-LIKE PROTEIN (DUF3049)"/>
    <property type="match status" value="1"/>
</dbReference>
<dbReference type="AlphaFoldDB" id="K4B0P4"/>
<dbReference type="InterPro" id="IPR046431">
    <property type="entry name" value="FAF_dom"/>
</dbReference>
<dbReference type="InterPro" id="IPR021410">
    <property type="entry name" value="FAF"/>
</dbReference>
<dbReference type="Gramene" id="Solyc01g098570.2.1">
    <property type="protein sequence ID" value="Solyc01g098570.2.1"/>
    <property type="gene ID" value="Solyc01g098570.2"/>
</dbReference>
<dbReference type="Proteomes" id="UP000004994">
    <property type="component" value="Chromosome 1"/>
</dbReference>
<evidence type="ECO:0000259" key="3">
    <source>
        <dbReference type="Pfam" id="PF11250"/>
    </source>
</evidence>
<dbReference type="PANTHER" id="PTHR33155">
    <property type="entry name" value="FANTASTIC FOUR-LIKE PROTEIN (DUF3049)"/>
    <property type="match status" value="1"/>
</dbReference>
<evidence type="ECO:0000256" key="2">
    <source>
        <dbReference type="SAM" id="MobiDB-lite"/>
    </source>
</evidence>
<organism evidence="4">
    <name type="scientific">Solanum lycopersicum</name>
    <name type="common">Tomato</name>
    <name type="synonym">Lycopersicon esculentum</name>
    <dbReference type="NCBI Taxonomy" id="4081"/>
    <lineage>
        <taxon>Eukaryota</taxon>
        <taxon>Viridiplantae</taxon>
        <taxon>Streptophyta</taxon>
        <taxon>Embryophyta</taxon>
        <taxon>Tracheophyta</taxon>
        <taxon>Spermatophyta</taxon>
        <taxon>Magnoliopsida</taxon>
        <taxon>eudicotyledons</taxon>
        <taxon>Gunneridae</taxon>
        <taxon>Pentapetalae</taxon>
        <taxon>asterids</taxon>
        <taxon>lamiids</taxon>
        <taxon>Solanales</taxon>
        <taxon>Solanaceae</taxon>
        <taxon>Solanoideae</taxon>
        <taxon>Solaneae</taxon>
        <taxon>Solanum</taxon>
        <taxon>Solanum subgen. Lycopersicon</taxon>
    </lineage>
</organism>
<name>K4B0P4_SOLLC</name>
<sequence>MMTSFCSRKVHPFLCLSNSKHNGTLLDFSLPRLDIFAGASIGGDNCDPQNTTSYSMIPLAAAEKKDPGGIGFIDEVGGSVDGLMSCTESLGFESCDERTIDDQIEDLGYRDELALYSRQSSCSHSNTSRCWQRSNLGEKKEKKEFPPPLSSLSQDGKPNFFMRAVRKDGRLELTEVKIDRPETLRASRQDGRLRLHLIRDLEEEAEEENEDETEDEDEEVIETDDEIIEEEEWKFPVSGSGIGDGHRRCYDGHGNPKKRVEDDDDPMKLELRICRRPPLKKHWDSVLHQRRISYLNFRKDVQYSTVQSLHSIEKFFIFFSKFCSI</sequence>
<feature type="compositionally biased region" description="Basic and acidic residues" evidence="2">
    <location>
        <begin position="136"/>
        <end position="145"/>
    </location>
</feature>
<reference evidence="4" key="1">
    <citation type="journal article" date="2012" name="Nature">
        <title>The tomato genome sequence provides insights into fleshy fruit evolution.</title>
        <authorList>
            <consortium name="Tomato Genome Consortium"/>
        </authorList>
    </citation>
    <scope>NUCLEOTIDE SEQUENCE [LARGE SCALE GENOMIC DNA]</scope>
    <source>
        <strain evidence="4">cv. Heinz 1706</strain>
    </source>
</reference>
<accession>K4B0P4</accession>
<dbReference type="eggNOG" id="ENOG502RZIF">
    <property type="taxonomic scope" value="Eukaryota"/>
</dbReference>
<proteinExistence type="inferred from homology"/>
<dbReference type="OMA" id="MSFCRKI"/>
<dbReference type="HOGENOM" id="CLU_858939_0_0_1"/>
<feature type="region of interest" description="Disordered" evidence="2">
    <location>
        <begin position="123"/>
        <end position="157"/>
    </location>
</feature>
<dbReference type="STRING" id="4081.K4B0P4"/>
<dbReference type="Pfam" id="PF11250">
    <property type="entry name" value="FAF"/>
    <property type="match status" value="1"/>
</dbReference>
<feature type="region of interest" description="Disordered" evidence="2">
    <location>
        <begin position="201"/>
        <end position="220"/>
    </location>
</feature>
<dbReference type="PaxDb" id="4081-Solyc01g098570.2.1"/>